<dbReference type="InterPro" id="IPR012314">
    <property type="entry name" value="Pept_M12B_GON-ADAMTSs"/>
</dbReference>
<dbReference type="Pfam" id="PF08685">
    <property type="entry name" value="GON"/>
    <property type="match status" value="1"/>
</dbReference>
<dbReference type="InterPro" id="IPR050439">
    <property type="entry name" value="ADAMTS_ADAMTS-like"/>
</dbReference>
<proteinExistence type="predicted"/>
<dbReference type="Pfam" id="PF01421">
    <property type="entry name" value="Reprolysin"/>
    <property type="match status" value="1"/>
</dbReference>
<evidence type="ECO:0000313" key="23">
    <source>
        <dbReference type="WBParaSite" id="TMUE_3000011724.1"/>
    </source>
</evidence>
<protein>
    <submittedName>
        <fullName evidence="23">Peptidase M12B domain-containing protein</fullName>
    </submittedName>
</protein>
<dbReference type="Gene3D" id="2.20.100.10">
    <property type="entry name" value="Thrombospondin type-1 (TSP1) repeat"/>
    <property type="match status" value="14"/>
</dbReference>
<evidence type="ECO:0000256" key="12">
    <source>
        <dbReference type="ARBA" id="ARBA00023157"/>
    </source>
</evidence>
<keyword evidence="19" id="KW-1133">Transmembrane helix</keyword>
<feature type="binding site" evidence="15">
    <location>
        <position position="580"/>
    </location>
    <ligand>
        <name>Ca(2+)</name>
        <dbReference type="ChEBI" id="CHEBI:29108"/>
        <label>1</label>
    </ligand>
</feature>
<keyword evidence="3" id="KW-0272">Extracellular matrix</keyword>
<dbReference type="GO" id="GO:0008270">
    <property type="term" value="F:zinc ion binding"/>
    <property type="evidence" value="ECO:0007669"/>
    <property type="project" value="InterPro"/>
</dbReference>
<dbReference type="GO" id="GO:0005604">
    <property type="term" value="C:basement membrane"/>
    <property type="evidence" value="ECO:0007669"/>
    <property type="project" value="UniProtKB-SubCell"/>
</dbReference>
<feature type="disulfide bond" evidence="16">
    <location>
        <begin position="654"/>
        <end position="684"/>
    </location>
</feature>
<evidence type="ECO:0000256" key="4">
    <source>
        <dbReference type="ARBA" id="ARBA00022670"/>
    </source>
</evidence>
<reference evidence="23" key="1">
    <citation type="submission" date="2019-12" db="UniProtKB">
        <authorList>
            <consortium name="WormBaseParasite"/>
        </authorList>
    </citation>
    <scope>IDENTIFICATION</scope>
</reference>
<feature type="binding site" evidence="15">
    <location>
        <position position="497"/>
    </location>
    <ligand>
        <name>Ca(2+)</name>
        <dbReference type="ChEBI" id="CHEBI:29108"/>
        <label>2</label>
    </ligand>
</feature>
<evidence type="ECO:0000256" key="1">
    <source>
        <dbReference type="ARBA" id="ARBA00004302"/>
    </source>
</evidence>
<feature type="binding site" evidence="15 17">
    <location>
        <position position="642"/>
    </location>
    <ligand>
        <name>Zn(2+)</name>
        <dbReference type="ChEBI" id="CHEBI:29105"/>
        <note>catalytic</note>
    </ligand>
</feature>
<evidence type="ECO:0000256" key="3">
    <source>
        <dbReference type="ARBA" id="ARBA00022530"/>
    </source>
</evidence>
<keyword evidence="22" id="KW-1185">Reference proteome</keyword>
<feature type="disulfide bond" evidence="16">
    <location>
        <begin position="816"/>
        <end position="854"/>
    </location>
</feature>
<feature type="domain" description="GON" evidence="21">
    <location>
        <begin position="2102"/>
        <end position="2303"/>
    </location>
</feature>
<feature type="disulfide bond" evidence="16">
    <location>
        <begin position="747"/>
        <end position="783"/>
    </location>
</feature>
<name>A0A5S6QXA0_TRIMR</name>
<feature type="compositionally biased region" description="Low complexity" evidence="18">
    <location>
        <begin position="244"/>
        <end position="262"/>
    </location>
</feature>
<keyword evidence="6" id="KW-0732">Signal</keyword>
<dbReference type="SUPFAM" id="SSF55486">
    <property type="entry name" value="Metalloproteases ('zincins'), catalytic domain"/>
    <property type="match status" value="1"/>
</dbReference>
<feature type="disulfide bond" evidence="16">
    <location>
        <begin position="827"/>
        <end position="839"/>
    </location>
</feature>
<evidence type="ECO:0000256" key="6">
    <source>
        <dbReference type="ARBA" id="ARBA00022729"/>
    </source>
</evidence>
<keyword evidence="13" id="KW-0325">Glycoprotein</keyword>
<evidence type="ECO:0000256" key="17">
    <source>
        <dbReference type="PROSITE-ProRule" id="PRU00276"/>
    </source>
</evidence>
<dbReference type="Pfam" id="PF17771">
    <property type="entry name" value="ADAMTS_CR_2"/>
    <property type="match status" value="1"/>
</dbReference>
<feature type="binding site" evidence="15">
    <location>
        <position position="580"/>
    </location>
    <ligand>
        <name>Ca(2+)</name>
        <dbReference type="ChEBI" id="CHEBI:29108"/>
        <label>2</label>
    </ligand>
</feature>
<keyword evidence="12 16" id="KW-1015">Disulfide bond</keyword>
<dbReference type="FunFam" id="2.20.100.10:FF:000005">
    <property type="entry name" value="ADAM metallopeptidase with thrombospondin type 1 motif 9"/>
    <property type="match status" value="8"/>
</dbReference>
<keyword evidence="19" id="KW-0812">Transmembrane</keyword>
<feature type="binding site" evidence="15">
    <location>
        <position position="587"/>
    </location>
    <ligand>
        <name>Ca(2+)</name>
        <dbReference type="ChEBI" id="CHEBI:29108"/>
        <label>1</label>
    </ligand>
</feature>
<dbReference type="FunFam" id="2.20.100.10:FF:000006">
    <property type="entry name" value="A disintegrin and metalloproteinase with thrombospondin motifs 1"/>
    <property type="match status" value="1"/>
</dbReference>
<dbReference type="WBParaSite" id="TMUE_3000011724.1">
    <property type="protein sequence ID" value="TMUE_3000011724.1"/>
    <property type="gene ID" value="WBGene00302811"/>
</dbReference>
<evidence type="ECO:0000256" key="7">
    <source>
        <dbReference type="ARBA" id="ARBA00022737"/>
    </source>
</evidence>
<dbReference type="Proteomes" id="UP000046395">
    <property type="component" value="Unassembled WGS sequence"/>
</dbReference>
<comment type="caution">
    <text evidence="17">Lacks conserved residue(s) required for the propagation of feature annotation.</text>
</comment>
<dbReference type="InterPro" id="IPR036383">
    <property type="entry name" value="TSP1_rpt_sf"/>
</dbReference>
<evidence type="ECO:0000256" key="2">
    <source>
        <dbReference type="ARBA" id="ARBA00022525"/>
    </source>
</evidence>
<dbReference type="Pfam" id="PF00090">
    <property type="entry name" value="TSP_1"/>
    <property type="match status" value="1"/>
</dbReference>
<dbReference type="PROSITE" id="PS50215">
    <property type="entry name" value="ADAM_MEPRO"/>
    <property type="match status" value="1"/>
</dbReference>
<feature type="binding site" evidence="15 17">
    <location>
        <position position="638"/>
    </location>
    <ligand>
        <name>Zn(2+)</name>
        <dbReference type="ChEBI" id="CHEBI:29105"/>
        <note>catalytic</note>
    </ligand>
</feature>
<dbReference type="InterPro" id="IPR024079">
    <property type="entry name" value="MetalloPept_cat_dom_sf"/>
</dbReference>
<feature type="region of interest" description="Disordered" evidence="18">
    <location>
        <begin position="89"/>
        <end position="151"/>
    </location>
</feature>
<dbReference type="CDD" id="cd04273">
    <property type="entry name" value="ZnMc_ADAMTS_like"/>
    <property type="match status" value="1"/>
</dbReference>
<evidence type="ECO:0000256" key="5">
    <source>
        <dbReference type="ARBA" id="ARBA00022723"/>
    </source>
</evidence>
<evidence type="ECO:0000256" key="15">
    <source>
        <dbReference type="PIRSR" id="PIRSR613273-2"/>
    </source>
</evidence>
<feature type="disulfide bond" evidence="16">
    <location>
        <begin position="812"/>
        <end position="849"/>
    </location>
</feature>
<dbReference type="PROSITE" id="PS51046">
    <property type="entry name" value="GON"/>
    <property type="match status" value="1"/>
</dbReference>
<dbReference type="GO" id="GO:0030198">
    <property type="term" value="P:extracellular matrix organization"/>
    <property type="evidence" value="ECO:0007669"/>
    <property type="project" value="InterPro"/>
</dbReference>
<dbReference type="FunFam" id="3.40.390.10:FF:000001">
    <property type="entry name" value="A disintegrin and metalloproteinase with thrombospondin motifs 1"/>
    <property type="match status" value="1"/>
</dbReference>
<feature type="active site" evidence="14 17">
    <location>
        <position position="639"/>
    </location>
</feature>
<dbReference type="PRINTS" id="PR01857">
    <property type="entry name" value="ADAMTSFAMILY"/>
</dbReference>
<dbReference type="Gene3D" id="3.40.390.10">
    <property type="entry name" value="Collagenase (Catalytic Domain)"/>
    <property type="match status" value="1"/>
</dbReference>
<keyword evidence="15" id="KW-0106">Calcium</keyword>
<organism evidence="22 23">
    <name type="scientific">Trichuris muris</name>
    <name type="common">Mouse whipworm</name>
    <dbReference type="NCBI Taxonomy" id="70415"/>
    <lineage>
        <taxon>Eukaryota</taxon>
        <taxon>Metazoa</taxon>
        <taxon>Ecdysozoa</taxon>
        <taxon>Nematoda</taxon>
        <taxon>Enoplea</taxon>
        <taxon>Dorylaimia</taxon>
        <taxon>Trichinellida</taxon>
        <taxon>Trichuridae</taxon>
        <taxon>Trichuris</taxon>
    </lineage>
</organism>
<evidence type="ECO:0000256" key="18">
    <source>
        <dbReference type="SAM" id="MobiDB-lite"/>
    </source>
</evidence>
<dbReference type="PROSITE" id="PS50092">
    <property type="entry name" value="TSP1"/>
    <property type="match status" value="16"/>
</dbReference>
<accession>A0A5S6QXA0</accession>
<evidence type="ECO:0000256" key="16">
    <source>
        <dbReference type="PIRSR" id="PIRSR613273-3"/>
    </source>
</evidence>
<evidence type="ECO:0000256" key="19">
    <source>
        <dbReference type="SAM" id="Phobius"/>
    </source>
</evidence>
<feature type="disulfide bond" evidence="16">
    <location>
        <begin position="598"/>
        <end position="604"/>
    </location>
</feature>
<dbReference type="Gene3D" id="2.60.120.830">
    <property type="match status" value="1"/>
</dbReference>
<dbReference type="SUPFAM" id="SSF82895">
    <property type="entry name" value="TSP-1 type 1 repeat"/>
    <property type="match status" value="15"/>
</dbReference>
<feature type="compositionally biased region" description="Acidic residues" evidence="18">
    <location>
        <begin position="114"/>
        <end position="126"/>
    </location>
</feature>
<feature type="disulfide bond" evidence="16">
    <location>
        <begin position="616"/>
        <end position="700"/>
    </location>
</feature>
<feature type="binding site" evidence="15">
    <location>
        <position position="700"/>
    </location>
    <ligand>
        <name>Ca(2+)</name>
        <dbReference type="ChEBI" id="CHEBI:29108"/>
        <label>1</label>
    </ligand>
</feature>
<evidence type="ECO:0000313" key="22">
    <source>
        <dbReference type="Proteomes" id="UP000046395"/>
    </source>
</evidence>
<dbReference type="FunFam" id="2.60.120.830:FF:000001">
    <property type="entry name" value="A disintegrin and metalloproteinase with thrombospondin motifs 1"/>
    <property type="match status" value="1"/>
</dbReference>
<sequence>MIIGRSYGGAIGPSVFGMSRVKGPKADERAHFRRAVALYKEGRLAPDPGTRSLLWTNRLRVRSPPSQQRSANHRAAVNNGVDTIVPLKEEAGAGGVPSPDRTGYLFGAAKKNDNEDDDDNDFDYDENGGRGEEDGSTGEDPPPLMLLPHPSAASGETDVLLHFVPATSFSFATANVPPPLGDRRHVRACSRRAMRWPVQALLTAVVACGTLSFLFTCLLFWWRQDHPREFTLGRFHYQQHQHQHQQQQQQQKQQQQQQQQQKRQLRQPRAIQAGRTPIAAVDDDHGGERMQIVHPRLMSHLPNGDRRPKRSPPPEAAMNHSYLYTLDAFGGTVLLNLSQMDVGSLLAPGFVVQHLMTNYTWTEKEGARLSACLYHGDVVRIDGRPEEVGAALLNLCDGMYGTVALKDGTYFLEPLEPPPPSSIAAGKWSAPDRVAHVLYKSRPSTFHDRPKPTSEEGDVNDGRAKAGRPWEKEDETKDKSAWSTRSKRSYSREYFVELLVVTDTRMRHYHRHNLENYVLTLLSIVATVFRHPSLEASLSIHLVKLLIVDYENAGPRINDNAQQTLREFCRWQHSINDVDDDSPSHHDVAVLLTRHDICRLPGKCDTLGLAELGTMCDPFRSCAIIEDNGLSAAFTIAHELGHIFNVPHDDEKKCAQYMTINKDNYHIMAPTLEFNTHPWSWSPCSTAMLSKFLDSEMAHCMLDKPVEQKYSAMLTANPAPGLTFDANQQCQFVFGPTSSLCPYMPTCKRLWCTTTYGHGYTSGCRTQHMPWADGTPCGNNRWCYRGDCVGIAPAHMLAVDGAWGEWKPWSDCSRTCGGGVKKSTRECDNPRPSNGGKYCVGERVRHRSCNTKDCPIDSVDFRELQCAEFNGKPVGIYGISSDVRWVPKYNGVNTANRCKLYCRVVGTAAFYLLKDKVIDGTPCGRYTEDICVDGTCRKAGCDNRLGSDLKRDDCGICGGDGTSCDKVSGAYNEIHVYGYNFVTKLPIGASNIDIQQIAWNGKKEDDNYLALQNSKGEFILNGHFQVSVYSQEISVLGSVIEYSGSDSFVERLNSSRPIMEELFLHVLSVGGLNMPDVRYNYSIPKTSVHSVIASSDFAWRNTEEWGECNRVCQGSQEAKMVCIELEDERVVDDRYCENLKRPDRMIRACNLHCQTRWESSPLSDCSAVCGSGEQVMQIYCVQFTSDKEQHNVDNSQCNPEEKPPDIRQCYKDCAGRRWVYGEWEQCSVSCGGGVKQRKASCVDANNNVIDERYCENVINDISEQPCNNIPCPAWSYGDWGECSASCDGGDQVRLAVCTDTAGREVDASFCDSESLLIRRKCNEHMCTQWMYGPWSDCSKTCGDGISTRDAWCVDSKGNKLDDNKCSKEQKVASQLCRHLSACPQWKLGEWSSCSRTCLDGWKTRRVQCVDGNDEELDPKYCTDPNQARPPTHQPCNLGPCPFWRKHEWSPCSVTCGSGTQVRTVECVYKNEIVGTDYCRNLPMPSNHRICDLVLCPEWELGPWEPCSVTCGIGHQKRVVRCIYQDSRVVAEAGACDETNKPVTNRQCVQPDCSLLIYSSVSGSLSLVDGRYRSPSLRSPMLRTSIVSRTMDNDAPTKWETGPWTECSSHCGEGKRTRLVVCRDVYGRVLPDVYCGHAPAPISLEKCTSRCGRWQTGPWEPCPENCSRNASTYREVACISVLTNDRTDASECDLDRRPVSEKACHLSQCGRSTHYGVSLAGFAWRTGDWSSCTRTCGRGVQERLVQCVQEGTGSLASRSKCPAYQQPKSHRPCMLQRCLGIGAQWRSGKWSPCSVTCGRGTRSRRVQCVKVDSGKPLPDENCSIFDKPPHLHRCRMLTCPRWRVYKWSPCSATCGHGIRSRKVVCLLGRHDVRPDGECDLLTKPVTTSKCVDHNCPQYRWATSEWSRCDKHCGEQRQVRETYCIDERDQRVEPARCDASAKPAAVRKCLSELCPYMWVPGPWSTCSKTCGEGEQFRSFHCVLKGTNLAMASEAVVEMCNALPEPVTRRRCYKTSCDADFFWHPDPWSPCSVTCGWGTQERRVRCVNRHGLRTSKELCHPSLKPKKRRRCFAKDCNRHAMETAASYQISQGGGITSLSSRNSKGPKNCHELRQMRNTSVDGEYTIWIRGSAVRIYCYGMKNLYPKEYLTLQTDPASNFAEFYGKRLLNSLSCPYDGKRNDSCLCTEESNPPPGFTRFHRISVDLDTLRVNIHDSNFATVEKGSFVPFATAGDCYSAVRCAQGRFSVNLRGTGFRVSPQTRWVDNGHLAYTEVKRSANSEMVVGFCGGFCGNCFPDKRVGLLLEIAAPQSRPHVYGSSTAPWWNLLKGGLGNVDRAT</sequence>
<feature type="binding site" evidence="15 17">
    <location>
        <position position="648"/>
    </location>
    <ligand>
        <name>Zn(2+)</name>
        <dbReference type="ChEBI" id="CHEBI:29105"/>
        <note>catalytic</note>
    </ligand>
</feature>
<keyword evidence="19" id="KW-0472">Membrane</keyword>
<dbReference type="InterPro" id="IPR045371">
    <property type="entry name" value="ADAMTS_CR_3"/>
</dbReference>
<evidence type="ECO:0000256" key="13">
    <source>
        <dbReference type="ARBA" id="ARBA00023180"/>
    </source>
</evidence>
<feature type="region of interest" description="Disordered" evidence="18">
    <location>
        <begin position="443"/>
        <end position="483"/>
    </location>
</feature>
<dbReference type="GO" id="GO:0004222">
    <property type="term" value="F:metalloendopeptidase activity"/>
    <property type="evidence" value="ECO:0007669"/>
    <property type="project" value="InterPro"/>
</dbReference>
<keyword evidence="9 15" id="KW-0862">Zinc</keyword>
<dbReference type="PANTHER" id="PTHR13723">
    <property type="entry name" value="ADAMTS A DISINTEGRIN AND METALLOPROTEASE WITH THROMBOSPONDIN MOTIFS PROTEASE"/>
    <property type="match status" value="1"/>
</dbReference>
<feature type="region of interest" description="Disordered" evidence="18">
    <location>
        <begin position="241"/>
        <end position="316"/>
    </location>
</feature>
<dbReference type="InterPro" id="IPR002870">
    <property type="entry name" value="Peptidase_M12B_N"/>
</dbReference>
<evidence type="ECO:0000256" key="9">
    <source>
        <dbReference type="ARBA" id="ARBA00022833"/>
    </source>
</evidence>
<comment type="cofactor">
    <cofactor evidence="15">
        <name>Zn(2+)</name>
        <dbReference type="ChEBI" id="CHEBI:29105"/>
    </cofactor>
    <text evidence="15">Binds 1 zinc ion per subunit.</text>
</comment>
<keyword evidence="11" id="KW-0482">Metalloprotease</keyword>
<evidence type="ECO:0000259" key="21">
    <source>
        <dbReference type="PROSITE" id="PS51046"/>
    </source>
</evidence>
<dbReference type="SMART" id="SM00209">
    <property type="entry name" value="TSP1"/>
    <property type="match status" value="17"/>
</dbReference>
<evidence type="ECO:0000259" key="20">
    <source>
        <dbReference type="PROSITE" id="PS50215"/>
    </source>
</evidence>
<comment type="subcellular location">
    <subcellularLocation>
        <location evidence="1">Secreted</location>
        <location evidence="1">Extracellular space</location>
        <location evidence="1">Extracellular matrix</location>
        <location evidence="1">Basement membrane</location>
    </subcellularLocation>
</comment>
<dbReference type="PANTHER" id="PTHR13723:SF278">
    <property type="entry name" value="ADAM METALLOPEPTIDASE WITH THROMBOSPONDIN TYPE 1 MOTIF A, ISOFORM B"/>
    <property type="match status" value="1"/>
</dbReference>
<feature type="disulfide bond" evidence="16">
    <location>
        <begin position="730"/>
        <end position="752"/>
    </location>
</feature>
<keyword evidence="4" id="KW-0645">Protease</keyword>
<feature type="binding site" evidence="15">
    <location>
        <position position="703"/>
    </location>
    <ligand>
        <name>Ca(2+)</name>
        <dbReference type="ChEBI" id="CHEBI:29108"/>
        <label>1</label>
    </ligand>
</feature>
<dbReference type="Pfam" id="PF05986">
    <property type="entry name" value="ADAMTS_spacer1"/>
    <property type="match status" value="1"/>
</dbReference>
<dbReference type="GO" id="GO:0016477">
    <property type="term" value="P:cell migration"/>
    <property type="evidence" value="ECO:0007669"/>
    <property type="project" value="UniProtKB-ARBA"/>
</dbReference>
<dbReference type="Pfam" id="PF01562">
    <property type="entry name" value="Pep_M12B_propep"/>
    <property type="match status" value="1"/>
</dbReference>
<feature type="domain" description="Peptidase M12B" evidence="20">
    <location>
        <begin position="494"/>
        <end position="705"/>
    </location>
</feature>
<dbReference type="GO" id="GO:0006508">
    <property type="term" value="P:proteolysis"/>
    <property type="evidence" value="ECO:0007669"/>
    <property type="project" value="UniProtKB-KW"/>
</dbReference>
<dbReference type="InterPro" id="IPR013273">
    <property type="entry name" value="ADAMTS/ADAMTS-like"/>
</dbReference>
<dbReference type="GO" id="GO:0009653">
    <property type="term" value="P:anatomical structure morphogenesis"/>
    <property type="evidence" value="ECO:0007669"/>
    <property type="project" value="UniProtKB-ARBA"/>
</dbReference>
<keyword evidence="8" id="KW-0378">Hydrolase</keyword>
<feature type="transmembrane region" description="Helical" evidence="19">
    <location>
        <begin position="200"/>
        <end position="222"/>
    </location>
</feature>
<feature type="binding site" evidence="15">
    <location>
        <position position="703"/>
    </location>
    <ligand>
        <name>Ca(2+)</name>
        <dbReference type="ChEBI" id="CHEBI:29108"/>
        <label>2</label>
    </ligand>
</feature>
<feature type="disulfide bond" evidence="16">
    <location>
        <begin position="569"/>
        <end position="622"/>
    </location>
</feature>
<keyword evidence="2" id="KW-0964">Secreted</keyword>
<keyword evidence="5 15" id="KW-0479">Metal-binding</keyword>
<feature type="binding site" evidence="15">
    <location>
        <position position="497"/>
    </location>
    <ligand>
        <name>Ca(2+)</name>
        <dbReference type="ChEBI" id="CHEBI:29108"/>
        <label>1</label>
    </ligand>
</feature>
<evidence type="ECO:0000256" key="14">
    <source>
        <dbReference type="PIRSR" id="PIRSR613273-1"/>
    </source>
</evidence>
<evidence type="ECO:0000256" key="11">
    <source>
        <dbReference type="ARBA" id="ARBA00023049"/>
    </source>
</evidence>
<feature type="disulfide bond" evidence="16">
    <location>
        <begin position="741"/>
        <end position="764"/>
    </location>
</feature>
<feature type="disulfide bond" evidence="16">
    <location>
        <begin position="777"/>
        <end position="788"/>
    </location>
</feature>
<dbReference type="Pfam" id="PF19236">
    <property type="entry name" value="ADAMTS_CR_3"/>
    <property type="match status" value="1"/>
</dbReference>
<keyword evidence="10" id="KW-0084">Basement membrane</keyword>
<dbReference type="STRING" id="70415.A0A5S6QXA0"/>
<keyword evidence="7" id="KW-0677">Repeat</keyword>
<dbReference type="InterPro" id="IPR010294">
    <property type="entry name" value="ADAMTS_spacer1"/>
</dbReference>
<evidence type="ECO:0000256" key="8">
    <source>
        <dbReference type="ARBA" id="ARBA00022801"/>
    </source>
</evidence>
<dbReference type="Pfam" id="PF19030">
    <property type="entry name" value="TSP1_ADAMTS"/>
    <property type="match status" value="15"/>
</dbReference>
<dbReference type="InterPro" id="IPR041645">
    <property type="entry name" value="ADAMTS_CR_2"/>
</dbReference>
<dbReference type="InterPro" id="IPR001590">
    <property type="entry name" value="Peptidase_M12B"/>
</dbReference>
<dbReference type="SUPFAM" id="SSF81995">
    <property type="entry name" value="beta-sandwich domain of Sec23/24"/>
    <property type="match status" value="1"/>
</dbReference>
<evidence type="ECO:0000256" key="10">
    <source>
        <dbReference type="ARBA" id="ARBA00022869"/>
    </source>
</evidence>
<feature type="compositionally biased region" description="Basic and acidic residues" evidence="18">
    <location>
        <begin position="445"/>
        <end position="480"/>
    </location>
</feature>
<dbReference type="InterPro" id="IPR000884">
    <property type="entry name" value="TSP1_rpt"/>
</dbReference>
<dbReference type="Gene3D" id="3.40.1620.60">
    <property type="match status" value="1"/>
</dbReference>